<dbReference type="Proteomes" id="UP000271974">
    <property type="component" value="Unassembled WGS sequence"/>
</dbReference>
<keyword evidence="5 10" id="KW-0560">Oxidoreductase</keyword>
<evidence type="ECO:0000256" key="8">
    <source>
        <dbReference type="ARBA" id="ARBA00023136"/>
    </source>
</evidence>
<comment type="similarity">
    <text evidence="3 10">Belongs to the cytochrome P450 family.</text>
</comment>
<sequence length="495" mass="56234">MVFPNILALLDSWTLIIAIAVFVLVMLLQTWLREPPNLPPVPGRPHLLLGHLPYLGANRREQMAQWRKTCLGSVRSCVARAKSCVHVHLEEVWHGEELSSRENPRRGVLGASGAAWREQRAVSMSILRKFGMGKNSLAEKIQEEITAYLNVLSQLGGEPSDVKRVTSATLSNVICSIIVGKRFEYDDPYFLQFMDTFSEQVRLVSSTSIINVFPWLRHLPGDMFGAKRFIDCHHDLDEIFSDPFIAQKTKEYKEGGDAMDNFISAYLQEWRRKEQDGETTTMDDGHLRRLLGNLFIAGSETTATTMLWFMLYMLHYPHIQEKVFAELEEKVGHNRRPTMQDKNRLPYLNAVIMETLRRASIAPFSLSRMCTADVTLQGYLIPRGSRVVSNLDSVLLDEVTWGDPLTFRPERFLDDQGGLLHPEEFVPFSMGRRVCLGESLAKMELFLFLGALVQRFRLLPSVPGQLPPQKALFGVTCPPEPFTLRLVERSEGVTV</sequence>
<evidence type="ECO:0000256" key="2">
    <source>
        <dbReference type="ARBA" id="ARBA00004370"/>
    </source>
</evidence>
<dbReference type="OrthoDB" id="6141508at2759"/>
<dbReference type="PROSITE" id="PS00086">
    <property type="entry name" value="CYTOCHROME_P450"/>
    <property type="match status" value="1"/>
</dbReference>
<protein>
    <recommendedName>
        <fullName evidence="14">Cytochrome P450</fullName>
    </recommendedName>
</protein>
<dbReference type="GO" id="GO:0008395">
    <property type="term" value="F:steroid hydroxylase activity"/>
    <property type="evidence" value="ECO:0007669"/>
    <property type="project" value="TreeGrafter"/>
</dbReference>
<proteinExistence type="inferred from homology"/>
<keyword evidence="4 9" id="KW-0479">Metal-binding</keyword>
<keyword evidence="13" id="KW-1185">Reference proteome</keyword>
<evidence type="ECO:0000313" key="12">
    <source>
        <dbReference type="EMBL" id="RUS78546.1"/>
    </source>
</evidence>
<evidence type="ECO:0000256" key="5">
    <source>
        <dbReference type="ARBA" id="ARBA00023002"/>
    </source>
</evidence>
<dbReference type="GO" id="GO:0016020">
    <property type="term" value="C:membrane"/>
    <property type="evidence" value="ECO:0007669"/>
    <property type="project" value="UniProtKB-SubCell"/>
</dbReference>
<name>A0A433TAG7_ELYCH</name>
<evidence type="ECO:0000256" key="7">
    <source>
        <dbReference type="ARBA" id="ARBA00023033"/>
    </source>
</evidence>
<dbReference type="PANTHER" id="PTHR24300:SF403">
    <property type="entry name" value="CYTOCHROME P450 306A1"/>
    <property type="match status" value="1"/>
</dbReference>
<dbReference type="SUPFAM" id="SSF48264">
    <property type="entry name" value="Cytochrome P450"/>
    <property type="match status" value="1"/>
</dbReference>
<dbReference type="InterPro" id="IPR002401">
    <property type="entry name" value="Cyt_P450_E_grp-I"/>
</dbReference>
<dbReference type="PRINTS" id="PR00385">
    <property type="entry name" value="P450"/>
</dbReference>
<keyword evidence="6 9" id="KW-0408">Iron</keyword>
<dbReference type="EMBL" id="RQTK01000503">
    <property type="protein sequence ID" value="RUS78546.1"/>
    <property type="molecule type" value="Genomic_DNA"/>
</dbReference>
<dbReference type="PRINTS" id="PR00463">
    <property type="entry name" value="EP450I"/>
</dbReference>
<evidence type="ECO:0000256" key="1">
    <source>
        <dbReference type="ARBA" id="ARBA00001971"/>
    </source>
</evidence>
<comment type="cofactor">
    <cofactor evidence="1 9">
        <name>heme</name>
        <dbReference type="ChEBI" id="CHEBI:30413"/>
    </cofactor>
</comment>
<keyword evidence="11" id="KW-0812">Transmembrane</keyword>
<dbReference type="InterPro" id="IPR050182">
    <property type="entry name" value="Cytochrome_P450_fam2"/>
</dbReference>
<evidence type="ECO:0000256" key="6">
    <source>
        <dbReference type="ARBA" id="ARBA00023004"/>
    </source>
</evidence>
<dbReference type="GO" id="GO:0016712">
    <property type="term" value="F:oxidoreductase activity, acting on paired donors, with incorporation or reduction of molecular oxygen, reduced flavin or flavoprotein as one donor, and incorporation of one atom of oxygen"/>
    <property type="evidence" value="ECO:0007669"/>
    <property type="project" value="InterPro"/>
</dbReference>
<keyword evidence="9 10" id="KW-0349">Heme</keyword>
<dbReference type="Gene3D" id="1.10.630.10">
    <property type="entry name" value="Cytochrome P450"/>
    <property type="match status" value="1"/>
</dbReference>
<accession>A0A433TAG7</accession>
<keyword evidence="7 10" id="KW-0503">Monooxygenase</keyword>
<evidence type="ECO:0000256" key="11">
    <source>
        <dbReference type="SAM" id="Phobius"/>
    </source>
</evidence>
<evidence type="ECO:0000256" key="4">
    <source>
        <dbReference type="ARBA" id="ARBA00022723"/>
    </source>
</evidence>
<dbReference type="PRINTS" id="PR01686">
    <property type="entry name" value="EP450ICYP2D"/>
</dbReference>
<evidence type="ECO:0000256" key="3">
    <source>
        <dbReference type="ARBA" id="ARBA00010617"/>
    </source>
</evidence>
<reference evidence="12 13" key="1">
    <citation type="submission" date="2019-01" db="EMBL/GenBank/DDBJ databases">
        <title>A draft genome assembly of the solar-powered sea slug Elysia chlorotica.</title>
        <authorList>
            <person name="Cai H."/>
            <person name="Li Q."/>
            <person name="Fang X."/>
            <person name="Li J."/>
            <person name="Curtis N.E."/>
            <person name="Altenburger A."/>
            <person name="Shibata T."/>
            <person name="Feng M."/>
            <person name="Maeda T."/>
            <person name="Schwartz J.A."/>
            <person name="Shigenobu S."/>
            <person name="Lundholm N."/>
            <person name="Nishiyama T."/>
            <person name="Yang H."/>
            <person name="Hasebe M."/>
            <person name="Li S."/>
            <person name="Pierce S.K."/>
            <person name="Wang J."/>
        </authorList>
    </citation>
    <scope>NUCLEOTIDE SEQUENCE [LARGE SCALE GENOMIC DNA]</scope>
    <source>
        <strain evidence="12">EC2010</strain>
        <tissue evidence="12">Whole organism of an adult</tissue>
    </source>
</reference>
<dbReference type="GO" id="GO:0006082">
    <property type="term" value="P:organic acid metabolic process"/>
    <property type="evidence" value="ECO:0007669"/>
    <property type="project" value="TreeGrafter"/>
</dbReference>
<dbReference type="STRING" id="188477.A0A433TAG7"/>
<dbReference type="InterPro" id="IPR017972">
    <property type="entry name" value="Cyt_P450_CS"/>
</dbReference>
<evidence type="ECO:0000313" key="13">
    <source>
        <dbReference type="Proteomes" id="UP000271974"/>
    </source>
</evidence>
<gene>
    <name evidence="12" type="ORF">EGW08_013689</name>
</gene>
<keyword evidence="8 11" id="KW-0472">Membrane</keyword>
<dbReference type="PANTHER" id="PTHR24300">
    <property type="entry name" value="CYTOCHROME P450 508A4-RELATED"/>
    <property type="match status" value="1"/>
</dbReference>
<dbReference type="GO" id="GO:0020037">
    <property type="term" value="F:heme binding"/>
    <property type="evidence" value="ECO:0007669"/>
    <property type="project" value="InterPro"/>
</dbReference>
<dbReference type="InterPro" id="IPR036396">
    <property type="entry name" value="Cyt_P450_sf"/>
</dbReference>
<dbReference type="GO" id="GO:0005737">
    <property type="term" value="C:cytoplasm"/>
    <property type="evidence" value="ECO:0007669"/>
    <property type="project" value="TreeGrafter"/>
</dbReference>
<dbReference type="GO" id="GO:0005506">
    <property type="term" value="F:iron ion binding"/>
    <property type="evidence" value="ECO:0007669"/>
    <property type="project" value="InterPro"/>
</dbReference>
<comment type="caution">
    <text evidence="12">The sequence shown here is derived from an EMBL/GenBank/DDBJ whole genome shotgun (WGS) entry which is preliminary data.</text>
</comment>
<evidence type="ECO:0000256" key="10">
    <source>
        <dbReference type="RuleBase" id="RU000461"/>
    </source>
</evidence>
<evidence type="ECO:0008006" key="14">
    <source>
        <dbReference type="Google" id="ProtNLM"/>
    </source>
</evidence>
<evidence type="ECO:0000256" key="9">
    <source>
        <dbReference type="PIRSR" id="PIRSR602401-1"/>
    </source>
</evidence>
<comment type="subcellular location">
    <subcellularLocation>
        <location evidence="2">Membrane</location>
    </subcellularLocation>
</comment>
<dbReference type="Pfam" id="PF00067">
    <property type="entry name" value="p450"/>
    <property type="match status" value="1"/>
</dbReference>
<organism evidence="12 13">
    <name type="scientific">Elysia chlorotica</name>
    <name type="common">Eastern emerald elysia</name>
    <name type="synonym">Sea slug</name>
    <dbReference type="NCBI Taxonomy" id="188477"/>
    <lineage>
        <taxon>Eukaryota</taxon>
        <taxon>Metazoa</taxon>
        <taxon>Spiralia</taxon>
        <taxon>Lophotrochozoa</taxon>
        <taxon>Mollusca</taxon>
        <taxon>Gastropoda</taxon>
        <taxon>Heterobranchia</taxon>
        <taxon>Euthyneura</taxon>
        <taxon>Panpulmonata</taxon>
        <taxon>Sacoglossa</taxon>
        <taxon>Placobranchoidea</taxon>
        <taxon>Plakobranchidae</taxon>
        <taxon>Elysia</taxon>
    </lineage>
</organism>
<feature type="transmembrane region" description="Helical" evidence="11">
    <location>
        <begin position="6"/>
        <end position="28"/>
    </location>
</feature>
<dbReference type="InterPro" id="IPR008069">
    <property type="entry name" value="Cyt_P450_E_grp-I_CYP2D-like"/>
</dbReference>
<feature type="binding site" description="axial binding residue" evidence="9">
    <location>
        <position position="435"/>
    </location>
    <ligand>
        <name>heme</name>
        <dbReference type="ChEBI" id="CHEBI:30413"/>
    </ligand>
    <ligandPart>
        <name>Fe</name>
        <dbReference type="ChEBI" id="CHEBI:18248"/>
    </ligandPart>
</feature>
<dbReference type="FunFam" id="1.10.630.10:FF:000036">
    <property type="entry name" value="CYtochrome P450 family"/>
    <property type="match status" value="1"/>
</dbReference>
<dbReference type="InterPro" id="IPR001128">
    <property type="entry name" value="Cyt_P450"/>
</dbReference>
<keyword evidence="11" id="KW-1133">Transmembrane helix</keyword>
<dbReference type="GO" id="GO:0006805">
    <property type="term" value="P:xenobiotic metabolic process"/>
    <property type="evidence" value="ECO:0007669"/>
    <property type="project" value="TreeGrafter"/>
</dbReference>
<dbReference type="AlphaFoldDB" id="A0A433TAG7"/>